<dbReference type="AlphaFoldDB" id="M2PU51"/>
<sequence length="66" mass="7204">MPVEEARRRHEANGVHGPVQVAAHPSKILGLPTVLNPPTRVTALSLVLDRSTRTSIFNSKVKQPID</sequence>
<feature type="region of interest" description="Disordered" evidence="1">
    <location>
        <begin position="1"/>
        <end position="20"/>
    </location>
</feature>
<proteinExistence type="predicted"/>
<reference evidence="2 3" key="1">
    <citation type="submission" date="2012-10" db="EMBL/GenBank/DDBJ databases">
        <title>Genome assembly of Amycolatopsis azurea DSM 43854.</title>
        <authorList>
            <person name="Khatri I."/>
            <person name="Kaur I."/>
            <person name="Subramanian S."/>
            <person name="Mayilraj S."/>
        </authorList>
    </citation>
    <scope>NUCLEOTIDE SEQUENCE [LARGE SCALE GENOMIC DNA]</scope>
    <source>
        <strain evidence="2 3">DSM 43854</strain>
    </source>
</reference>
<dbReference type="EMBL" id="ANMG01000081">
    <property type="protein sequence ID" value="EMD23055.1"/>
    <property type="molecule type" value="Genomic_DNA"/>
</dbReference>
<evidence type="ECO:0000313" key="2">
    <source>
        <dbReference type="EMBL" id="EMD23055.1"/>
    </source>
</evidence>
<protein>
    <submittedName>
        <fullName evidence="2">Uncharacterized protein</fullName>
    </submittedName>
</protein>
<dbReference type="PATRIC" id="fig|1238180.3.peg.7196"/>
<feature type="compositionally biased region" description="Basic and acidic residues" evidence="1">
    <location>
        <begin position="1"/>
        <end position="13"/>
    </location>
</feature>
<evidence type="ECO:0000256" key="1">
    <source>
        <dbReference type="SAM" id="MobiDB-lite"/>
    </source>
</evidence>
<evidence type="ECO:0000313" key="3">
    <source>
        <dbReference type="Proteomes" id="UP000014137"/>
    </source>
</evidence>
<gene>
    <name evidence="2" type="ORF">C791_7725</name>
</gene>
<comment type="caution">
    <text evidence="2">The sequence shown here is derived from an EMBL/GenBank/DDBJ whole genome shotgun (WGS) entry which is preliminary data.</text>
</comment>
<dbReference type="Proteomes" id="UP000014137">
    <property type="component" value="Unassembled WGS sequence"/>
</dbReference>
<organism evidence="2 3">
    <name type="scientific">Amycolatopsis azurea DSM 43854</name>
    <dbReference type="NCBI Taxonomy" id="1238180"/>
    <lineage>
        <taxon>Bacteria</taxon>
        <taxon>Bacillati</taxon>
        <taxon>Actinomycetota</taxon>
        <taxon>Actinomycetes</taxon>
        <taxon>Pseudonocardiales</taxon>
        <taxon>Pseudonocardiaceae</taxon>
        <taxon>Amycolatopsis</taxon>
    </lineage>
</organism>
<name>M2PU51_9PSEU</name>
<accession>M2PU51</accession>